<dbReference type="PATRIC" id="fig|1423796.3.peg.2198"/>
<gene>
    <name evidence="1" type="ORF">FC24_GL002167</name>
</gene>
<proteinExistence type="predicted"/>
<evidence type="ECO:0000313" key="2">
    <source>
        <dbReference type="Proteomes" id="UP000051638"/>
    </source>
</evidence>
<dbReference type="OrthoDB" id="2296490at2"/>
<dbReference type="EMBL" id="AYYI01000072">
    <property type="protein sequence ID" value="KRM95271.1"/>
    <property type="molecule type" value="Genomic_DNA"/>
</dbReference>
<comment type="caution">
    <text evidence="1">The sequence shown here is derived from an EMBL/GenBank/DDBJ whole genome shotgun (WGS) entry which is preliminary data.</text>
</comment>
<evidence type="ECO:0000313" key="1">
    <source>
        <dbReference type="EMBL" id="KRM95271.1"/>
    </source>
</evidence>
<sequence>MELLPIDKDKTKLSAEQLLMQYREKAYFAKMPVNPKITSHWGDGSSPSTAERDPYAVERLVRQEKSSKFVSYIDRAIAALPKQSHQQLLRVRYCQGLETEHPDMTAMDALDISSSTYTERKGKALLAIAHYLNCVVYVTGNNLA</sequence>
<keyword evidence="2" id="KW-1185">Reference proteome</keyword>
<dbReference type="Proteomes" id="UP000051638">
    <property type="component" value="Unassembled WGS sequence"/>
</dbReference>
<organism evidence="1 2">
    <name type="scientific">Loigolactobacillus rennini DSM 20253</name>
    <dbReference type="NCBI Taxonomy" id="1423796"/>
    <lineage>
        <taxon>Bacteria</taxon>
        <taxon>Bacillati</taxon>
        <taxon>Bacillota</taxon>
        <taxon>Bacilli</taxon>
        <taxon>Lactobacillales</taxon>
        <taxon>Lactobacillaceae</taxon>
        <taxon>Loigolactobacillus</taxon>
    </lineage>
</organism>
<name>A0A0R2CUF5_9LACO</name>
<dbReference type="RefSeq" id="WP_057874489.1">
    <property type="nucleotide sequence ID" value="NZ_AYYI01000072.1"/>
</dbReference>
<dbReference type="AlphaFoldDB" id="A0A0R2CUF5"/>
<protein>
    <recommendedName>
        <fullName evidence="3">ArpU family transcriptional regulator</fullName>
    </recommendedName>
</protein>
<dbReference type="STRING" id="1423796.FC24_GL002167"/>
<accession>A0A0R2CUF5</accession>
<evidence type="ECO:0008006" key="3">
    <source>
        <dbReference type="Google" id="ProtNLM"/>
    </source>
</evidence>
<dbReference type="InterPro" id="IPR006524">
    <property type="entry name" value="ArpU-like"/>
</dbReference>
<reference evidence="1 2" key="1">
    <citation type="journal article" date="2015" name="Genome Announc.">
        <title>Expanding the biotechnology potential of lactobacilli through comparative genomics of 213 strains and associated genera.</title>
        <authorList>
            <person name="Sun Z."/>
            <person name="Harris H.M."/>
            <person name="McCann A."/>
            <person name="Guo C."/>
            <person name="Argimon S."/>
            <person name="Zhang W."/>
            <person name="Yang X."/>
            <person name="Jeffery I.B."/>
            <person name="Cooney J.C."/>
            <person name="Kagawa T.F."/>
            <person name="Liu W."/>
            <person name="Song Y."/>
            <person name="Salvetti E."/>
            <person name="Wrobel A."/>
            <person name="Rasinkangas P."/>
            <person name="Parkhill J."/>
            <person name="Rea M.C."/>
            <person name="O'Sullivan O."/>
            <person name="Ritari J."/>
            <person name="Douillard F.P."/>
            <person name="Paul Ross R."/>
            <person name="Yang R."/>
            <person name="Briner A.E."/>
            <person name="Felis G.E."/>
            <person name="de Vos W.M."/>
            <person name="Barrangou R."/>
            <person name="Klaenhammer T.R."/>
            <person name="Caufield P.W."/>
            <person name="Cui Y."/>
            <person name="Zhang H."/>
            <person name="O'Toole P.W."/>
        </authorList>
    </citation>
    <scope>NUCLEOTIDE SEQUENCE [LARGE SCALE GENOMIC DNA]</scope>
    <source>
        <strain evidence="1 2">DSM 20253</strain>
    </source>
</reference>
<dbReference type="NCBIfam" id="TIGR01637">
    <property type="entry name" value="phage_arpU"/>
    <property type="match status" value="1"/>
</dbReference>